<gene>
    <name evidence="2" type="ORF">PCOR1329_LOCUS18715</name>
</gene>
<name>A0ABN9RA63_9DINO</name>
<feature type="compositionally biased region" description="Low complexity" evidence="1">
    <location>
        <begin position="113"/>
        <end position="124"/>
    </location>
</feature>
<protein>
    <submittedName>
        <fullName evidence="2">Uncharacterized protein</fullName>
    </submittedName>
</protein>
<evidence type="ECO:0000313" key="3">
    <source>
        <dbReference type="Proteomes" id="UP001189429"/>
    </source>
</evidence>
<feature type="non-terminal residue" evidence="2">
    <location>
        <position position="153"/>
    </location>
</feature>
<reference evidence="2" key="1">
    <citation type="submission" date="2023-10" db="EMBL/GenBank/DDBJ databases">
        <authorList>
            <person name="Chen Y."/>
            <person name="Shah S."/>
            <person name="Dougan E. K."/>
            <person name="Thang M."/>
            <person name="Chan C."/>
        </authorList>
    </citation>
    <scope>NUCLEOTIDE SEQUENCE [LARGE SCALE GENOMIC DNA]</scope>
</reference>
<organism evidence="2 3">
    <name type="scientific">Prorocentrum cordatum</name>
    <dbReference type="NCBI Taxonomy" id="2364126"/>
    <lineage>
        <taxon>Eukaryota</taxon>
        <taxon>Sar</taxon>
        <taxon>Alveolata</taxon>
        <taxon>Dinophyceae</taxon>
        <taxon>Prorocentrales</taxon>
        <taxon>Prorocentraceae</taxon>
        <taxon>Prorocentrum</taxon>
    </lineage>
</organism>
<feature type="non-terminal residue" evidence="2">
    <location>
        <position position="1"/>
    </location>
</feature>
<accession>A0ABN9RA63</accession>
<evidence type="ECO:0000256" key="1">
    <source>
        <dbReference type="SAM" id="MobiDB-lite"/>
    </source>
</evidence>
<comment type="caution">
    <text evidence="2">The sequence shown here is derived from an EMBL/GenBank/DDBJ whole genome shotgun (WGS) entry which is preliminary data.</text>
</comment>
<feature type="region of interest" description="Disordered" evidence="1">
    <location>
        <begin position="1"/>
        <end position="153"/>
    </location>
</feature>
<dbReference type="EMBL" id="CAUYUJ010005904">
    <property type="protein sequence ID" value="CAK0815405.1"/>
    <property type="molecule type" value="Genomic_DNA"/>
</dbReference>
<keyword evidence="3" id="KW-1185">Reference proteome</keyword>
<dbReference type="Proteomes" id="UP001189429">
    <property type="component" value="Unassembled WGS sequence"/>
</dbReference>
<proteinExistence type="predicted"/>
<feature type="compositionally biased region" description="Low complexity" evidence="1">
    <location>
        <begin position="82"/>
        <end position="105"/>
    </location>
</feature>
<sequence>ALRAGHDSLQRSSVAARRRRGCDFSGPAPRRRENLHGARRSRSPTPDHRVAGGGPPSRPYPCLVTTPPPRRCRSRAAERARQAAQAAQGAHGAATPRCGRAPARRGGTGGSPAPGTTARPGARTPPRRRRGRTAGRWRRRRRSGRRCTCSPAR</sequence>
<evidence type="ECO:0000313" key="2">
    <source>
        <dbReference type="EMBL" id="CAK0815405.1"/>
    </source>
</evidence>
<feature type="compositionally biased region" description="Basic residues" evidence="1">
    <location>
        <begin position="125"/>
        <end position="145"/>
    </location>
</feature>